<feature type="region of interest" description="Disordered" evidence="1">
    <location>
        <begin position="1"/>
        <end position="41"/>
    </location>
</feature>
<evidence type="ECO:0000256" key="1">
    <source>
        <dbReference type="SAM" id="MobiDB-lite"/>
    </source>
</evidence>
<feature type="region of interest" description="Disordered" evidence="1">
    <location>
        <begin position="234"/>
        <end position="285"/>
    </location>
</feature>
<organism evidence="2 3">
    <name type="scientific">Steinernema glaseri</name>
    <dbReference type="NCBI Taxonomy" id="37863"/>
    <lineage>
        <taxon>Eukaryota</taxon>
        <taxon>Metazoa</taxon>
        <taxon>Ecdysozoa</taxon>
        <taxon>Nematoda</taxon>
        <taxon>Chromadorea</taxon>
        <taxon>Rhabditida</taxon>
        <taxon>Tylenchina</taxon>
        <taxon>Panagrolaimomorpha</taxon>
        <taxon>Strongyloidoidea</taxon>
        <taxon>Steinernematidae</taxon>
        <taxon>Steinernema</taxon>
    </lineage>
</organism>
<protein>
    <submittedName>
        <fullName evidence="3">MBD domain-containing protein</fullName>
    </submittedName>
</protein>
<feature type="compositionally biased region" description="Acidic residues" evidence="1">
    <location>
        <begin position="244"/>
        <end position="253"/>
    </location>
</feature>
<feature type="compositionally biased region" description="Basic residues" evidence="1">
    <location>
        <begin position="1"/>
        <end position="12"/>
    </location>
</feature>
<dbReference type="AlphaFoldDB" id="A0A1I7YJ50"/>
<dbReference type="Proteomes" id="UP000095287">
    <property type="component" value="Unplaced"/>
</dbReference>
<sequence>MNNFNKRRKRSCGTREEGGVVPEKPQAERKKGDEHTGILKDSVPPRWDWFRGLAAGFPCRNRRCLTGEDVPGLQPNTSGIELNSPFVQSMEDTDSEGGTNLGDATNDSINDSSVFEEEEETPKQSYIRWTTEAETHLLCKVIQFRPMGPNGNANMEQLVVEMSRIKEGDEFTYYADVLNKVDYAVYQQRVKNKLIEVGPRSYSPVWTIRPTRDQIYAKLNEFFNMEQFLLREPLDESENKMMDTGEELEEEEEPKTPASFKKPQGSTTTPSSKRRRRARRYSRRH</sequence>
<evidence type="ECO:0000313" key="2">
    <source>
        <dbReference type="Proteomes" id="UP000095287"/>
    </source>
</evidence>
<feature type="region of interest" description="Disordered" evidence="1">
    <location>
        <begin position="89"/>
        <end position="125"/>
    </location>
</feature>
<feature type="compositionally biased region" description="Polar residues" evidence="1">
    <location>
        <begin position="96"/>
        <end position="113"/>
    </location>
</feature>
<feature type="compositionally biased region" description="Basic and acidic residues" evidence="1">
    <location>
        <begin position="25"/>
        <end position="38"/>
    </location>
</feature>
<dbReference type="WBParaSite" id="L893_g1664.t1">
    <property type="protein sequence ID" value="L893_g1664.t1"/>
    <property type="gene ID" value="L893_g1664"/>
</dbReference>
<accession>A0A1I7YJ50</accession>
<keyword evidence="2" id="KW-1185">Reference proteome</keyword>
<reference evidence="3" key="1">
    <citation type="submission" date="2016-11" db="UniProtKB">
        <authorList>
            <consortium name="WormBaseParasite"/>
        </authorList>
    </citation>
    <scope>IDENTIFICATION</scope>
</reference>
<feature type="compositionally biased region" description="Basic and acidic residues" evidence="1">
    <location>
        <begin position="234"/>
        <end position="243"/>
    </location>
</feature>
<feature type="compositionally biased region" description="Basic residues" evidence="1">
    <location>
        <begin position="272"/>
        <end position="285"/>
    </location>
</feature>
<evidence type="ECO:0000313" key="3">
    <source>
        <dbReference type="WBParaSite" id="L893_g1664.t1"/>
    </source>
</evidence>
<proteinExistence type="predicted"/>
<name>A0A1I7YJ50_9BILA</name>